<evidence type="ECO:0000313" key="1">
    <source>
        <dbReference type="Ensembl" id="ENSNMLP00000002857.1"/>
    </source>
</evidence>
<keyword evidence="2" id="KW-1185">Reference proteome</keyword>
<evidence type="ECO:0000313" key="2">
    <source>
        <dbReference type="Proteomes" id="UP000694523"/>
    </source>
</evidence>
<organism evidence="1 2">
    <name type="scientific">Neogobius melanostomus</name>
    <name type="common">round goby</name>
    <dbReference type="NCBI Taxonomy" id="47308"/>
    <lineage>
        <taxon>Eukaryota</taxon>
        <taxon>Metazoa</taxon>
        <taxon>Chordata</taxon>
        <taxon>Craniata</taxon>
        <taxon>Vertebrata</taxon>
        <taxon>Euteleostomi</taxon>
        <taxon>Actinopterygii</taxon>
        <taxon>Neopterygii</taxon>
        <taxon>Teleostei</taxon>
        <taxon>Neoteleostei</taxon>
        <taxon>Acanthomorphata</taxon>
        <taxon>Gobiaria</taxon>
        <taxon>Gobiiformes</taxon>
        <taxon>Gobioidei</taxon>
        <taxon>Gobiidae</taxon>
        <taxon>Benthophilinae</taxon>
        <taxon>Neogobiini</taxon>
        <taxon>Neogobius</taxon>
    </lineage>
</organism>
<dbReference type="Ensembl" id="ENSNMLT00000003290.1">
    <property type="protein sequence ID" value="ENSNMLP00000002857.1"/>
    <property type="gene ID" value="ENSNMLG00000002079.1"/>
</dbReference>
<accession>A0A8C6SAG7</accession>
<sequence>MVNLFHCRYVYLWFSSIIFKLHKSLLLTLFCFLAPHSAQTNITIVVTNSLTGGPKRMYSTYTVYRVFNILHTHNIYVNGLAGNFAERTYWQLKVKKPNGVVIIPNVGIGCYIPTTNDEIIFNFTSY</sequence>
<reference evidence="1" key="2">
    <citation type="submission" date="2025-09" db="UniProtKB">
        <authorList>
            <consortium name="Ensembl"/>
        </authorList>
    </citation>
    <scope>IDENTIFICATION</scope>
</reference>
<evidence type="ECO:0008006" key="3">
    <source>
        <dbReference type="Google" id="ProtNLM"/>
    </source>
</evidence>
<dbReference type="AlphaFoldDB" id="A0A8C6SAG7"/>
<name>A0A8C6SAG7_9GOBI</name>
<dbReference type="Proteomes" id="UP000694523">
    <property type="component" value="Unplaced"/>
</dbReference>
<reference evidence="1" key="1">
    <citation type="submission" date="2025-08" db="UniProtKB">
        <authorList>
            <consortium name="Ensembl"/>
        </authorList>
    </citation>
    <scope>IDENTIFICATION</scope>
</reference>
<protein>
    <recommendedName>
        <fullName evidence="3">DUF4430 domain-containing protein</fullName>
    </recommendedName>
</protein>
<dbReference type="Gene3D" id="2.170.130.30">
    <property type="match status" value="1"/>
</dbReference>
<proteinExistence type="predicted"/>